<feature type="binding site" evidence="11">
    <location>
        <position position="84"/>
    </location>
    <ligand>
        <name>Ca(2+)</name>
        <dbReference type="ChEBI" id="CHEBI:29108"/>
    </ligand>
</feature>
<protein>
    <recommendedName>
        <fullName evidence="2 14">Phospholipase A2</fullName>
        <ecNumber evidence="2 14">3.1.1.4</ecNumber>
    </recommendedName>
</protein>
<feature type="disulfide bond" evidence="12">
    <location>
        <begin position="86"/>
        <end position="132"/>
    </location>
</feature>
<dbReference type="InterPro" id="IPR033112">
    <property type="entry name" value="PLA2_Asp_AS"/>
</dbReference>
<evidence type="ECO:0000256" key="9">
    <source>
        <dbReference type="ARBA" id="ARBA00023157"/>
    </source>
</evidence>
<dbReference type="PRINTS" id="PR00389">
    <property type="entry name" value="PHPHLIPASEA2"/>
</dbReference>
<dbReference type="OMA" id="PKESAIC"/>
<evidence type="ECO:0000256" key="4">
    <source>
        <dbReference type="ARBA" id="ARBA00022723"/>
    </source>
</evidence>
<keyword evidence="8 14" id="KW-0443">Lipid metabolism</keyword>
<dbReference type="InterPro" id="IPR033113">
    <property type="entry name" value="PLA2_histidine"/>
</dbReference>
<dbReference type="STRING" id="103827.A0A0N5DC41"/>
<feature type="active site" evidence="10">
    <location>
        <position position="133"/>
    </location>
</feature>
<dbReference type="GO" id="GO:0005576">
    <property type="term" value="C:extracellular region"/>
    <property type="evidence" value="ECO:0007669"/>
    <property type="project" value="UniProtKB-SubCell"/>
</dbReference>
<dbReference type="PANTHER" id="PTHR11716">
    <property type="entry name" value="PHOSPHOLIPASE A2 FAMILY MEMBER"/>
    <property type="match status" value="1"/>
</dbReference>
<keyword evidence="4 11" id="KW-0479">Metal-binding</keyword>
<evidence type="ECO:0000256" key="2">
    <source>
        <dbReference type="ARBA" id="ARBA00013278"/>
    </source>
</evidence>
<keyword evidence="7" id="KW-0442">Lipid degradation</keyword>
<dbReference type="PANTHER" id="PTHR11716:SF47">
    <property type="entry name" value="PHOSPHOLIPASE A2-ALPHA"/>
    <property type="match status" value="1"/>
</dbReference>
<feature type="binding site" evidence="11">
    <location>
        <position position="63"/>
    </location>
    <ligand>
        <name>Ca(2+)</name>
        <dbReference type="ChEBI" id="CHEBI:29108"/>
    </ligand>
</feature>
<reference evidence="18" key="1">
    <citation type="submission" date="2017-02" db="UniProtKB">
        <authorList>
            <consortium name="WormBaseParasite"/>
        </authorList>
    </citation>
    <scope>IDENTIFICATION</scope>
</reference>
<dbReference type="InterPro" id="IPR036444">
    <property type="entry name" value="PLipase_A2_dom_sf"/>
</dbReference>
<dbReference type="CDD" id="cd00125">
    <property type="entry name" value="PLA2c"/>
    <property type="match status" value="1"/>
</dbReference>
<evidence type="ECO:0000259" key="15">
    <source>
        <dbReference type="SMART" id="SM00085"/>
    </source>
</evidence>
<dbReference type="Gene3D" id="1.20.90.10">
    <property type="entry name" value="Phospholipase A2 domain"/>
    <property type="match status" value="1"/>
</dbReference>
<dbReference type="SUPFAM" id="SSF48619">
    <property type="entry name" value="Phospholipase A2, PLA2"/>
    <property type="match status" value="1"/>
</dbReference>
<evidence type="ECO:0000256" key="3">
    <source>
        <dbReference type="ARBA" id="ARBA00022525"/>
    </source>
</evidence>
<keyword evidence="17" id="KW-1185">Reference proteome</keyword>
<evidence type="ECO:0000313" key="16">
    <source>
        <dbReference type="EMBL" id="VDN08458.1"/>
    </source>
</evidence>
<evidence type="ECO:0000256" key="1">
    <source>
        <dbReference type="ARBA" id="ARBA00004613"/>
    </source>
</evidence>
<evidence type="ECO:0000256" key="11">
    <source>
        <dbReference type="PIRSR" id="PIRSR601211-2"/>
    </source>
</evidence>
<comment type="subcellular location">
    <subcellularLocation>
        <location evidence="1 14">Secreted</location>
    </subcellularLocation>
</comment>
<evidence type="ECO:0000256" key="10">
    <source>
        <dbReference type="PIRSR" id="PIRSR601211-1"/>
    </source>
</evidence>
<feature type="binding site" evidence="11">
    <location>
        <position position="67"/>
    </location>
    <ligand>
        <name>Ca(2+)</name>
        <dbReference type="ChEBI" id="CHEBI:29108"/>
    </ligand>
</feature>
<dbReference type="SMART" id="SM00085">
    <property type="entry name" value="PA2c"/>
    <property type="match status" value="1"/>
</dbReference>
<keyword evidence="5 14" id="KW-0378">Hydrolase</keyword>
<organism evidence="18">
    <name type="scientific">Thelazia callipaeda</name>
    <name type="common">Oriental eyeworm</name>
    <name type="synonym">Parasitic nematode</name>
    <dbReference type="NCBI Taxonomy" id="103827"/>
    <lineage>
        <taxon>Eukaryota</taxon>
        <taxon>Metazoa</taxon>
        <taxon>Ecdysozoa</taxon>
        <taxon>Nematoda</taxon>
        <taxon>Chromadorea</taxon>
        <taxon>Rhabditida</taxon>
        <taxon>Spirurina</taxon>
        <taxon>Spiruromorpha</taxon>
        <taxon>Thelazioidea</taxon>
        <taxon>Thelaziidae</taxon>
        <taxon>Thelazia</taxon>
    </lineage>
</organism>
<comment type="cofactor">
    <cofactor evidence="11">
        <name>Ca(2+)</name>
        <dbReference type="ChEBI" id="CHEBI:29108"/>
    </cofactor>
    <text evidence="11">Binds 1 Ca(2+) ion per subunit.</text>
</comment>
<gene>
    <name evidence="16" type="ORF">TCLT_LOCUS10742</name>
</gene>
<keyword evidence="3 14" id="KW-0964">Secreted</keyword>
<feature type="disulfide bond" evidence="12">
    <location>
        <begin position="64"/>
        <end position="80"/>
    </location>
</feature>
<dbReference type="WBParaSite" id="TCLT_0001076001-mRNA-1">
    <property type="protein sequence ID" value="TCLT_0001076001-mRNA-1"/>
    <property type="gene ID" value="TCLT_0001076001"/>
</dbReference>
<feature type="binding site" evidence="11">
    <location>
        <position position="65"/>
    </location>
    <ligand>
        <name>Ca(2+)</name>
        <dbReference type="ChEBI" id="CHEBI:29108"/>
    </ligand>
</feature>
<dbReference type="Pfam" id="PF00068">
    <property type="entry name" value="Phospholip_A2_1"/>
    <property type="match status" value="1"/>
</dbReference>
<feature type="disulfide bond" evidence="12">
    <location>
        <begin position="118"/>
        <end position="130"/>
    </location>
</feature>
<keyword evidence="6 11" id="KW-0106">Calcium</keyword>
<dbReference type="GO" id="GO:0005509">
    <property type="term" value="F:calcium ion binding"/>
    <property type="evidence" value="ECO:0007669"/>
    <property type="project" value="InterPro"/>
</dbReference>
<dbReference type="GO" id="GO:0050482">
    <property type="term" value="P:arachidonate secretion"/>
    <property type="evidence" value="ECO:0007669"/>
    <property type="project" value="InterPro"/>
</dbReference>
<dbReference type="PROSITE" id="PS00119">
    <property type="entry name" value="PA2_ASP"/>
    <property type="match status" value="1"/>
</dbReference>
<keyword evidence="9 12" id="KW-1015">Disulfide bond</keyword>
<dbReference type="InterPro" id="IPR001211">
    <property type="entry name" value="PLA2"/>
</dbReference>
<evidence type="ECO:0000256" key="6">
    <source>
        <dbReference type="ARBA" id="ARBA00022837"/>
    </source>
</evidence>
<proteinExistence type="inferred from homology"/>
<dbReference type="EMBL" id="UYYF01005321">
    <property type="protein sequence ID" value="VDN08458.1"/>
    <property type="molecule type" value="Genomic_DNA"/>
</dbReference>
<dbReference type="GO" id="GO:0006644">
    <property type="term" value="P:phospholipid metabolic process"/>
    <property type="evidence" value="ECO:0007669"/>
    <property type="project" value="InterPro"/>
</dbReference>
<dbReference type="EC" id="3.1.1.4" evidence="2 14"/>
<evidence type="ECO:0000256" key="12">
    <source>
        <dbReference type="PIRSR" id="PIRSR601211-3"/>
    </source>
</evidence>
<dbReference type="Proteomes" id="UP000276776">
    <property type="component" value="Unassembled WGS sequence"/>
</dbReference>
<reference evidence="16 17" key="2">
    <citation type="submission" date="2018-11" db="EMBL/GenBank/DDBJ databases">
        <authorList>
            <consortium name="Pathogen Informatics"/>
        </authorList>
    </citation>
    <scope>NUCLEOTIDE SEQUENCE [LARGE SCALE GENOMIC DNA]</scope>
</reference>
<evidence type="ECO:0000313" key="17">
    <source>
        <dbReference type="Proteomes" id="UP000276776"/>
    </source>
</evidence>
<evidence type="ECO:0000256" key="13">
    <source>
        <dbReference type="RuleBase" id="RU003654"/>
    </source>
</evidence>
<evidence type="ECO:0000313" key="18">
    <source>
        <dbReference type="WBParaSite" id="TCLT_0001076001-mRNA-1"/>
    </source>
</evidence>
<feature type="disulfide bond" evidence="12">
    <location>
        <begin position="79"/>
        <end position="139"/>
    </location>
</feature>
<feature type="active site" evidence="10">
    <location>
        <position position="83"/>
    </location>
</feature>
<dbReference type="AlphaFoldDB" id="A0A0N5DC41"/>
<evidence type="ECO:0000256" key="14">
    <source>
        <dbReference type="RuleBase" id="RU361236"/>
    </source>
</evidence>
<feature type="disulfide bond" evidence="12">
    <location>
        <begin position="96"/>
        <end position="125"/>
    </location>
</feature>
<dbReference type="PROSITE" id="PS00118">
    <property type="entry name" value="PA2_HIS"/>
    <property type="match status" value="1"/>
</dbReference>
<evidence type="ECO:0000256" key="5">
    <source>
        <dbReference type="ARBA" id="ARBA00022801"/>
    </source>
</evidence>
<feature type="domain" description="Phospholipase A2-like central" evidence="15">
    <location>
        <begin position="38"/>
        <end position="153"/>
    </location>
</feature>
<dbReference type="OrthoDB" id="5839847at2759"/>
<evidence type="ECO:0000256" key="7">
    <source>
        <dbReference type="ARBA" id="ARBA00022963"/>
    </source>
</evidence>
<sequence length="187" mass="20840">MYAERQQREAGIRTMDLFIVLFLAICSVYAYGLPNLRSIWNIHQMTECYFNNNGIILLNYGCYCGAGGSGEPINEIDRCCMAHDSCYDKAISDQKCLNVLSMYVASYHWNCDNRIATCETNSDECNNVACKCDLEFITCLQPYGLPKESAICTEVKTTSKYSTTDKAVNLTTRSSTAAKNDASVIST</sequence>
<dbReference type="InterPro" id="IPR016090">
    <property type="entry name" value="PLA2-like_dom"/>
</dbReference>
<comment type="similarity">
    <text evidence="13">Belongs to the phospholipase A2 family.</text>
</comment>
<comment type="catalytic activity">
    <reaction evidence="14">
        <text>a 1,2-diacyl-sn-glycero-3-phosphocholine + H2O = a 1-acyl-sn-glycero-3-phosphocholine + a fatty acid + H(+)</text>
        <dbReference type="Rhea" id="RHEA:15801"/>
        <dbReference type="ChEBI" id="CHEBI:15377"/>
        <dbReference type="ChEBI" id="CHEBI:15378"/>
        <dbReference type="ChEBI" id="CHEBI:28868"/>
        <dbReference type="ChEBI" id="CHEBI:57643"/>
        <dbReference type="ChEBI" id="CHEBI:58168"/>
        <dbReference type="EC" id="3.1.1.4"/>
    </reaction>
</comment>
<dbReference type="GO" id="GO:0016042">
    <property type="term" value="P:lipid catabolic process"/>
    <property type="evidence" value="ECO:0007669"/>
    <property type="project" value="UniProtKB-KW"/>
</dbReference>
<name>A0A0N5DC41_THECL</name>
<dbReference type="GO" id="GO:0004623">
    <property type="term" value="F:phospholipase A2 activity"/>
    <property type="evidence" value="ECO:0007669"/>
    <property type="project" value="UniProtKB-EC"/>
</dbReference>
<evidence type="ECO:0000256" key="8">
    <source>
        <dbReference type="ARBA" id="ARBA00023098"/>
    </source>
</evidence>
<accession>A0A0N5DC41</accession>